<sequence length="228" mass="24311">MHLTVHALALTHDVQRDGRGGARHGDIVEEPFEIVQAVSVQEALPRTRLLRVGLADADGRMPPKERDLGKLRRKQLRIVYLDLSSEATTAVLKHQSQYLGHRNGDATKASPSSFQASSMLCSRFSDREACAILKSTVAKAIAAAALVATPLALGTATASAAPNTNTFQIPFVWNAGIWLCSGIHTYFSANPVATTGETPEVVSLPPVKPTAMASIGCTGRISPLCSRE</sequence>
<reference evidence="2" key="1">
    <citation type="submission" date="2016-10" db="EMBL/GenBank/DDBJ databases">
        <authorList>
            <person name="Varghese N."/>
            <person name="Submissions S."/>
        </authorList>
    </citation>
    <scope>NUCLEOTIDE SEQUENCE [LARGE SCALE GENOMIC DNA]</scope>
    <source>
        <strain evidence="2">DSM 44498</strain>
    </source>
</reference>
<dbReference type="AlphaFoldDB" id="A0A1H4ZS88"/>
<evidence type="ECO:0000313" key="2">
    <source>
        <dbReference type="Proteomes" id="UP000183561"/>
    </source>
</evidence>
<name>A0A1H4ZS88_9NOCA</name>
<dbReference type="Proteomes" id="UP000183561">
    <property type="component" value="Unassembled WGS sequence"/>
</dbReference>
<evidence type="ECO:0000313" key="1">
    <source>
        <dbReference type="EMBL" id="SED32291.1"/>
    </source>
</evidence>
<protein>
    <submittedName>
        <fullName evidence="1">Uncharacterized protein</fullName>
    </submittedName>
</protein>
<dbReference type="EMBL" id="FNSV01000005">
    <property type="protein sequence ID" value="SED32291.1"/>
    <property type="molecule type" value="Genomic_DNA"/>
</dbReference>
<accession>A0A1H4ZS88</accession>
<keyword evidence="2" id="KW-1185">Reference proteome</keyword>
<gene>
    <name evidence="1" type="ORF">SAMN04490239_7802</name>
</gene>
<organism evidence="1 2">
    <name type="scientific">Rhodococcus koreensis</name>
    <dbReference type="NCBI Taxonomy" id="99653"/>
    <lineage>
        <taxon>Bacteria</taxon>
        <taxon>Bacillati</taxon>
        <taxon>Actinomycetota</taxon>
        <taxon>Actinomycetes</taxon>
        <taxon>Mycobacteriales</taxon>
        <taxon>Nocardiaceae</taxon>
        <taxon>Rhodococcus</taxon>
    </lineage>
</organism>
<proteinExistence type="predicted"/>